<dbReference type="Proteomes" id="UP000625711">
    <property type="component" value="Unassembled WGS sequence"/>
</dbReference>
<feature type="region of interest" description="Disordered" evidence="1">
    <location>
        <begin position="909"/>
        <end position="961"/>
    </location>
</feature>
<feature type="compositionally biased region" description="Polar residues" evidence="1">
    <location>
        <begin position="653"/>
        <end position="672"/>
    </location>
</feature>
<accession>A0A834HZG1</accession>
<dbReference type="CDD" id="cd09487">
    <property type="entry name" value="SAM_superfamily"/>
    <property type="match status" value="1"/>
</dbReference>
<dbReference type="InterPro" id="IPR001660">
    <property type="entry name" value="SAM"/>
</dbReference>
<feature type="compositionally biased region" description="Low complexity" evidence="1">
    <location>
        <begin position="406"/>
        <end position="417"/>
    </location>
</feature>
<dbReference type="SMART" id="SM00454">
    <property type="entry name" value="SAM"/>
    <property type="match status" value="1"/>
</dbReference>
<feature type="region of interest" description="Disordered" evidence="1">
    <location>
        <begin position="765"/>
        <end position="836"/>
    </location>
</feature>
<feature type="signal peptide" evidence="2">
    <location>
        <begin position="1"/>
        <end position="17"/>
    </location>
</feature>
<feature type="region of interest" description="Disordered" evidence="1">
    <location>
        <begin position="650"/>
        <end position="729"/>
    </location>
</feature>
<evidence type="ECO:0000256" key="1">
    <source>
        <dbReference type="SAM" id="MobiDB-lite"/>
    </source>
</evidence>
<feature type="compositionally biased region" description="Low complexity" evidence="1">
    <location>
        <begin position="688"/>
        <end position="700"/>
    </location>
</feature>
<keyword evidence="5" id="KW-1185">Reference proteome</keyword>
<dbReference type="InterPro" id="IPR013761">
    <property type="entry name" value="SAM/pointed_sf"/>
</dbReference>
<name>A0A834HZG1_RHYFE</name>
<reference evidence="4" key="1">
    <citation type="submission" date="2020-08" db="EMBL/GenBank/DDBJ databases">
        <title>Genome sequencing and assembly of the red palm weevil Rhynchophorus ferrugineus.</title>
        <authorList>
            <person name="Dias G.B."/>
            <person name="Bergman C.M."/>
            <person name="Manee M."/>
        </authorList>
    </citation>
    <scope>NUCLEOTIDE SEQUENCE</scope>
    <source>
        <strain evidence="4">AA-2017</strain>
        <tissue evidence="4">Whole larva</tissue>
    </source>
</reference>
<feature type="region of interest" description="Disordered" evidence="1">
    <location>
        <begin position="406"/>
        <end position="425"/>
    </location>
</feature>
<dbReference type="SUPFAM" id="SSF47769">
    <property type="entry name" value="SAM/Pointed domain"/>
    <property type="match status" value="1"/>
</dbReference>
<feature type="compositionally biased region" description="Polar residues" evidence="1">
    <location>
        <begin position="310"/>
        <end position="321"/>
    </location>
</feature>
<feature type="region of interest" description="Disordered" evidence="1">
    <location>
        <begin position="271"/>
        <end position="331"/>
    </location>
</feature>
<feature type="compositionally biased region" description="Basic and acidic residues" evidence="1">
    <location>
        <begin position="507"/>
        <end position="524"/>
    </location>
</feature>
<protein>
    <recommendedName>
        <fullName evidence="3">SAM domain-containing protein</fullName>
    </recommendedName>
</protein>
<feature type="compositionally biased region" description="Low complexity" evidence="1">
    <location>
        <begin position="925"/>
        <end position="937"/>
    </location>
</feature>
<dbReference type="EMBL" id="JAACXV010014027">
    <property type="protein sequence ID" value="KAF7270999.1"/>
    <property type="molecule type" value="Genomic_DNA"/>
</dbReference>
<feature type="region of interest" description="Disordered" evidence="1">
    <location>
        <begin position="347"/>
        <end position="376"/>
    </location>
</feature>
<feature type="compositionally biased region" description="Polar residues" evidence="1">
    <location>
        <begin position="541"/>
        <end position="551"/>
    </location>
</feature>
<feature type="compositionally biased region" description="Basic and acidic residues" evidence="1">
    <location>
        <begin position="348"/>
        <end position="357"/>
    </location>
</feature>
<dbReference type="OrthoDB" id="8188202at2759"/>
<feature type="domain" description="SAM" evidence="3">
    <location>
        <begin position="1046"/>
        <end position="1110"/>
    </location>
</feature>
<comment type="caution">
    <text evidence="4">The sequence shown here is derived from an EMBL/GenBank/DDBJ whole genome shotgun (WGS) entry which is preliminary data.</text>
</comment>
<organism evidence="4 5">
    <name type="scientific">Rhynchophorus ferrugineus</name>
    <name type="common">Red palm weevil</name>
    <name type="synonym">Curculio ferrugineus</name>
    <dbReference type="NCBI Taxonomy" id="354439"/>
    <lineage>
        <taxon>Eukaryota</taxon>
        <taxon>Metazoa</taxon>
        <taxon>Ecdysozoa</taxon>
        <taxon>Arthropoda</taxon>
        <taxon>Hexapoda</taxon>
        <taxon>Insecta</taxon>
        <taxon>Pterygota</taxon>
        <taxon>Neoptera</taxon>
        <taxon>Endopterygota</taxon>
        <taxon>Coleoptera</taxon>
        <taxon>Polyphaga</taxon>
        <taxon>Cucujiformia</taxon>
        <taxon>Curculionidae</taxon>
        <taxon>Dryophthorinae</taxon>
        <taxon>Rhynchophorus</taxon>
    </lineage>
</organism>
<evidence type="ECO:0000313" key="4">
    <source>
        <dbReference type="EMBL" id="KAF7270999.1"/>
    </source>
</evidence>
<dbReference type="Pfam" id="PF00536">
    <property type="entry name" value="SAM_1"/>
    <property type="match status" value="1"/>
</dbReference>
<evidence type="ECO:0000259" key="3">
    <source>
        <dbReference type="SMART" id="SM00454"/>
    </source>
</evidence>
<feature type="region of interest" description="Disordered" evidence="1">
    <location>
        <begin position="507"/>
        <end position="559"/>
    </location>
</feature>
<proteinExistence type="predicted"/>
<dbReference type="Gene3D" id="1.10.150.50">
    <property type="entry name" value="Transcription Factor, Ets-1"/>
    <property type="match status" value="1"/>
</dbReference>
<feature type="compositionally biased region" description="Polar residues" evidence="1">
    <location>
        <begin position="784"/>
        <end position="794"/>
    </location>
</feature>
<feature type="compositionally biased region" description="Basic and acidic residues" evidence="1">
    <location>
        <begin position="948"/>
        <end position="959"/>
    </location>
</feature>
<gene>
    <name evidence="4" type="ORF">GWI33_016059</name>
</gene>
<evidence type="ECO:0000256" key="2">
    <source>
        <dbReference type="SAM" id="SignalP"/>
    </source>
</evidence>
<keyword evidence="2" id="KW-0732">Signal</keyword>
<feature type="compositionally biased region" description="Polar residues" evidence="1">
    <location>
        <begin position="816"/>
        <end position="828"/>
    </location>
</feature>
<feature type="compositionally biased region" description="Polar residues" evidence="1">
    <location>
        <begin position="765"/>
        <end position="774"/>
    </location>
</feature>
<sequence>MTVLDVVVAALVDFVFILDLRSYSDTGPGGQYCSQEQSLVQPTKPPPYRMPLFPGQNDPGIPGAALDYQPSSNLPQYHTHSAKFPIVREVILSNVDKNSKFPILQELRKKPKKTLIAPDAPSKQMAAWTQVQMQTQILPDQANHSYKLAKKHYFEHLQGNPPSSSCFDTQNRSCINPFKVMNWKTIINVVSLVHKPILILNITVLSRPGGRQTSSSRRCIVTGCVDGEEVYARIAKTTYLDDTMVEFALNHTDPTHPGLTQSLAQPPEASAYRQPYNVPSDIYSNTTPKQNMWESSNSPYLPKPQEDHNPQTSLQVTSSAKVDQDNAKSRGVTKTYHAIKDIISGKFKGKEDGKGEKTSLNNSMQELRRAPGLDEENKTKTQNLQDYNQNPNQHQYNQHILQQQMIMQQTQQQSQQLPPKPRSPHQYSQLMQARSQEMLATRYEEQMNYQGYGNGAVMRTSNRGMQDQQNNIDQRFRQVPNNRPMPIGNEIPKDRHAALAAFERRSAQQLERDNLRRSSFEARRTASHPQLLLDDDIRGNNMASGFQQQEPPSYPRRGSQSNLIEAAFHPNSRPENEPESDDGGFLKRTEMKEQGLERGPVNQKLTANISGGKITEALQGNSRKKLEVEIGKIEGVYNVNHRVTYGCEHLTDSPHTTTNSVNKIGNGSSAASSDYDRAGERASSNIDSGRGSAAYSSGRRLPNEDLQNTDADLPHEQIKPYGDLSNQEQDSEWVDIVEHELRHILEPKLQELSLQNNNPAIANSTVSESISSMTPPLPPLSVAEHSSPTMTPRNMSHYKHSSLQYGSKLDYDKGNTSKSRYLDSSQKYKPSRKMDPNTILRGKQIFGLDNTDLTSTTTRSLDLESMLEGQTDSDGDLSMADAKAIRKQLEGLETMYSEVLKLLGVNKRGGKYQPSDPKCNKRRYGSMSSLVSSSVSSIRRERRSTRGLPEDRRRGREQPRATARRFQRLEAHVVTLARSVAHLSSEMRTQHLVTQEMEAVRQEVAALRAQTNMLNIRSQSALRPTSNRDLPSLANPIRVKKLTKFFGDEPPLLRLFLRKLGYEKYATVFENEKIGMIELPYLTEDRLQKMGIPLGPRLRIMQEAQISVCKENTLCIV</sequence>
<feature type="compositionally biased region" description="Basic and acidic residues" evidence="1">
    <location>
        <begin position="366"/>
        <end position="376"/>
    </location>
</feature>
<evidence type="ECO:0000313" key="5">
    <source>
        <dbReference type="Proteomes" id="UP000625711"/>
    </source>
</evidence>
<feature type="chain" id="PRO_5032699077" description="SAM domain-containing protein" evidence="2">
    <location>
        <begin position="18"/>
        <end position="1117"/>
    </location>
</feature>
<dbReference type="AlphaFoldDB" id="A0A834HZG1"/>
<feature type="compositionally biased region" description="Polar residues" evidence="1">
    <location>
        <begin position="282"/>
        <end position="299"/>
    </location>
</feature>